<evidence type="ECO:0000256" key="6">
    <source>
        <dbReference type="ARBA" id="ARBA00047321"/>
    </source>
</evidence>
<evidence type="ECO:0000256" key="4">
    <source>
        <dbReference type="ARBA" id="ARBA00017871"/>
    </source>
</evidence>
<dbReference type="Pfam" id="PF13450">
    <property type="entry name" value="NAD_binding_8"/>
    <property type="match status" value="1"/>
</dbReference>
<comment type="pathway">
    <text evidence="1">Plant hormone metabolism; auxin biosynthesis.</text>
</comment>
<dbReference type="PANTHER" id="PTHR10742">
    <property type="entry name" value="FLAVIN MONOAMINE OXIDASE"/>
    <property type="match status" value="1"/>
</dbReference>
<gene>
    <name evidence="8" type="ORF">RZS28_01065</name>
</gene>
<dbReference type="SUPFAM" id="SSF54373">
    <property type="entry name" value="FAD-linked reductases, C-terminal domain"/>
    <property type="match status" value="1"/>
</dbReference>
<sequence>MASPALDDLEVIVIGAGAAGLAAAARLTTAGVSLTVLEARNRIGGRAYTSNHADYPLDLGCGWLHSADRNPWTRLAEATGFTIDKTTPAWVTQSMNLGFSSEDQASFHKASQHFHARLAAVDLSGGDFAAAKLLEPGCRWNPLIDAESSFMNGAELERVSACDLTRYADSGVNWRVREGYGAAIAAHGAGLPIVLDCAVTLIDRQGARLRVETSRGPLAADAIILTAPTSLIAAQTIRFRPDLPNKVNAASSLPLGLADKLVMTIDAPEMLPVDGHLFGDPNRTATGSYHLRPFGRPLIEGYFGGRLAHELEAEGQGAFFEFAATELAGLLGGGIRARLRPLSETGWGRDPYARGSYSYALPGHADARAALAAPVEDRLFFAGEACSLHDFTTAHGAYLSGLEAAEKAIEQFRRKRRGAQATRAP</sequence>
<evidence type="ECO:0000256" key="2">
    <source>
        <dbReference type="ARBA" id="ARBA00005833"/>
    </source>
</evidence>
<dbReference type="RefSeq" id="WP_407339380.1">
    <property type="nucleotide sequence ID" value="NZ_CP136862.1"/>
</dbReference>
<feature type="domain" description="Amine oxidase" evidence="7">
    <location>
        <begin position="168"/>
        <end position="407"/>
    </location>
</feature>
<comment type="catalytic activity">
    <reaction evidence="6">
        <text>L-tryptophan + O2 = indole-3-acetamide + CO2 + H2O</text>
        <dbReference type="Rhea" id="RHEA:16165"/>
        <dbReference type="ChEBI" id="CHEBI:15377"/>
        <dbReference type="ChEBI" id="CHEBI:15379"/>
        <dbReference type="ChEBI" id="CHEBI:16031"/>
        <dbReference type="ChEBI" id="CHEBI:16526"/>
        <dbReference type="ChEBI" id="CHEBI:57912"/>
        <dbReference type="EC" id="1.13.12.3"/>
    </reaction>
</comment>
<evidence type="ECO:0000313" key="9">
    <source>
        <dbReference type="Proteomes" id="UP001626536"/>
    </source>
</evidence>
<dbReference type="EC" id="1.13.12.3" evidence="3"/>
<evidence type="ECO:0000256" key="5">
    <source>
        <dbReference type="ARBA" id="ARBA00023070"/>
    </source>
</evidence>
<name>A0ABZ0HRK1_9HYPH</name>
<evidence type="ECO:0000256" key="3">
    <source>
        <dbReference type="ARBA" id="ARBA00012535"/>
    </source>
</evidence>
<organism evidence="8 9">
    <name type="scientific">Methylocapsa polymorpha</name>
    <dbReference type="NCBI Taxonomy" id="3080828"/>
    <lineage>
        <taxon>Bacteria</taxon>
        <taxon>Pseudomonadati</taxon>
        <taxon>Pseudomonadota</taxon>
        <taxon>Alphaproteobacteria</taxon>
        <taxon>Hyphomicrobiales</taxon>
        <taxon>Beijerinckiaceae</taxon>
        <taxon>Methylocapsa</taxon>
    </lineage>
</organism>
<comment type="similarity">
    <text evidence="2">Belongs to the tryptophan 2-monooxygenase family.</text>
</comment>
<keyword evidence="9" id="KW-1185">Reference proteome</keyword>
<evidence type="ECO:0000256" key="1">
    <source>
        <dbReference type="ARBA" id="ARBA00004814"/>
    </source>
</evidence>
<proteinExistence type="inferred from homology"/>
<dbReference type="Pfam" id="PF01593">
    <property type="entry name" value="Amino_oxidase"/>
    <property type="match status" value="1"/>
</dbReference>
<evidence type="ECO:0000313" key="8">
    <source>
        <dbReference type="EMBL" id="WOJ89934.1"/>
    </source>
</evidence>
<dbReference type="EMBL" id="CP136862">
    <property type="protein sequence ID" value="WOJ89934.1"/>
    <property type="molecule type" value="Genomic_DNA"/>
</dbReference>
<dbReference type="Proteomes" id="UP001626536">
    <property type="component" value="Chromosome"/>
</dbReference>
<dbReference type="SUPFAM" id="SSF51905">
    <property type="entry name" value="FAD/NAD(P)-binding domain"/>
    <property type="match status" value="1"/>
</dbReference>
<evidence type="ECO:0000259" key="7">
    <source>
        <dbReference type="Pfam" id="PF01593"/>
    </source>
</evidence>
<reference evidence="8 9" key="1">
    <citation type="submission" date="2023-10" db="EMBL/GenBank/DDBJ databases">
        <title>Novel methanotroph of the genus Methylocapsa from a subarctic wetland.</title>
        <authorList>
            <person name="Belova S.E."/>
            <person name="Oshkin I.Y."/>
            <person name="Miroshnikov K."/>
            <person name="Dedysh S.N."/>
        </authorList>
    </citation>
    <scope>NUCLEOTIDE SEQUENCE [LARGE SCALE GENOMIC DNA]</scope>
    <source>
        <strain evidence="8 9">RX1</strain>
    </source>
</reference>
<dbReference type="PANTHER" id="PTHR10742:SF410">
    <property type="entry name" value="LYSINE-SPECIFIC HISTONE DEMETHYLASE 2"/>
    <property type="match status" value="1"/>
</dbReference>
<protein>
    <recommendedName>
        <fullName evidence="4">Tryptophan 2-monooxygenase</fullName>
        <ecNumber evidence="3">1.13.12.3</ecNumber>
    </recommendedName>
</protein>
<dbReference type="Gene3D" id="3.50.50.60">
    <property type="entry name" value="FAD/NAD(P)-binding domain"/>
    <property type="match status" value="1"/>
</dbReference>
<dbReference type="PRINTS" id="PR00420">
    <property type="entry name" value="RNGMNOXGNASE"/>
</dbReference>
<dbReference type="InterPro" id="IPR050281">
    <property type="entry name" value="Flavin_monoamine_oxidase"/>
</dbReference>
<accession>A0ABZ0HRK1</accession>
<dbReference type="InterPro" id="IPR036188">
    <property type="entry name" value="FAD/NAD-bd_sf"/>
</dbReference>
<dbReference type="InterPro" id="IPR002937">
    <property type="entry name" value="Amino_oxidase"/>
</dbReference>
<keyword evidence="5" id="KW-0073">Auxin biosynthesis</keyword>